<evidence type="ECO:0000313" key="3">
    <source>
        <dbReference type="Proteomes" id="UP000198534"/>
    </source>
</evidence>
<dbReference type="EMBL" id="FNNQ01000018">
    <property type="protein sequence ID" value="SDX45666.1"/>
    <property type="molecule type" value="Genomic_DNA"/>
</dbReference>
<dbReference type="RefSeq" id="WP_091742632.1">
    <property type="nucleotide sequence ID" value="NZ_FNNQ01000018.1"/>
</dbReference>
<reference evidence="2 3" key="1">
    <citation type="submission" date="2016-10" db="EMBL/GenBank/DDBJ databases">
        <authorList>
            <person name="de Groot N.N."/>
        </authorList>
    </citation>
    <scope>NUCLEOTIDE SEQUENCE [LARGE SCALE GENOMIC DNA]</scope>
    <source>
        <strain evidence="2 3">DSM 45610</strain>
    </source>
</reference>
<name>A0A1H3BV25_9BACL</name>
<feature type="chain" id="PRO_5011581330" evidence="1">
    <location>
        <begin position="26"/>
        <end position="217"/>
    </location>
</feature>
<gene>
    <name evidence="2" type="ORF">SAMN05444487_11842</name>
</gene>
<keyword evidence="3" id="KW-1185">Reference proteome</keyword>
<proteinExistence type="predicted"/>
<keyword evidence="1" id="KW-0732">Signal</keyword>
<accession>A0A1H3BV25</accession>
<dbReference type="OrthoDB" id="2473679at2"/>
<feature type="signal peptide" evidence="1">
    <location>
        <begin position="1"/>
        <end position="25"/>
    </location>
</feature>
<dbReference type="Proteomes" id="UP000198534">
    <property type="component" value="Unassembled WGS sequence"/>
</dbReference>
<evidence type="ECO:0000256" key="1">
    <source>
        <dbReference type="SAM" id="SignalP"/>
    </source>
</evidence>
<evidence type="ECO:0000313" key="2">
    <source>
        <dbReference type="EMBL" id="SDX45666.1"/>
    </source>
</evidence>
<dbReference type="AlphaFoldDB" id="A0A1H3BV25"/>
<organism evidence="2 3">
    <name type="scientific">Marininema mesophilum</name>
    <dbReference type="NCBI Taxonomy" id="1048340"/>
    <lineage>
        <taxon>Bacteria</taxon>
        <taxon>Bacillati</taxon>
        <taxon>Bacillota</taxon>
        <taxon>Bacilli</taxon>
        <taxon>Bacillales</taxon>
        <taxon>Thermoactinomycetaceae</taxon>
        <taxon>Marininema</taxon>
    </lineage>
</organism>
<sequence length="217" mass="24260">MKKFIAFFLSFSLAFLSLSSNYASASSFESSITASSSENLIKNATPYVKLDTKSKKFSVDENKAKKYFSKSDIVKIKKIIEENNKVVSEQKNNLVPVKDSLELQSKKHDEISMSKKKKKTYIKISYKWWGMQVYFSHKAVNDLNDYFAIEGFTAGLGAQEGVRKFLLKKGFHVTSKALGPVALFGSGLTWAMGKVDKGKGVYLNCVLYVPATLTAKK</sequence>
<protein>
    <submittedName>
        <fullName evidence="2">Uncharacterized protein</fullName>
    </submittedName>
</protein>